<protein>
    <recommendedName>
        <fullName evidence="9">Xylulose kinase</fullName>
        <shortName evidence="9">Xylulokinase</shortName>
        <ecNumber evidence="9">2.7.1.17</ecNumber>
    </recommendedName>
</protein>
<gene>
    <name evidence="9" type="primary">xylB</name>
    <name evidence="12" type="ORF">HMPREF3293_01038</name>
</gene>
<dbReference type="NCBIfam" id="TIGR01312">
    <property type="entry name" value="XylB"/>
    <property type="match status" value="1"/>
</dbReference>
<dbReference type="PIRSF" id="PIRSF000538">
    <property type="entry name" value="GlpK"/>
    <property type="match status" value="1"/>
</dbReference>
<dbReference type="InterPro" id="IPR006000">
    <property type="entry name" value="Xylulokinase"/>
</dbReference>
<reference evidence="12 13" key="1">
    <citation type="submission" date="2016-02" db="EMBL/GenBank/DDBJ databases">
        <authorList>
            <person name="Wen L."/>
            <person name="He K."/>
            <person name="Yang H."/>
        </authorList>
    </citation>
    <scope>NUCLEOTIDE SEQUENCE [LARGE SCALE GENOMIC DNA]</scope>
    <source>
        <strain evidence="12 13">DSM 22607</strain>
    </source>
</reference>
<evidence type="ECO:0000313" key="13">
    <source>
        <dbReference type="Proteomes" id="UP000070366"/>
    </source>
</evidence>
<dbReference type="GO" id="GO:0042732">
    <property type="term" value="P:D-xylose metabolic process"/>
    <property type="evidence" value="ECO:0007669"/>
    <property type="project" value="UniProtKB-KW"/>
</dbReference>
<keyword evidence="13" id="KW-1185">Reference proteome</keyword>
<sequence>MAVILGIDLGTQSAKAILLDSEKGTVAVAGKDYDVMVPAANFAEEDTGQWWEAVKCILAVLKEKAPAEFAAVACIGITGQMHGVVALDKQCEAVMPPIIWVDQRSKKQVEEIYRKVDREDIVSHIHNRIFTGFAFPSLLWIKQERPKLYAKIDKICSPKDYIRLKLTGELACEVTDASATTLFDLPSRNWYYEMTDLFDIDRHIFPECYESIEIAGSVTQSAARETGLKKGIPVIYGSGDQSALIIGNGVYKEGLMVANIGTGATMATCSASDIYDRELRIHTFCNAIEKSYAVFGAILGGGISMHWLRDNVLKAKDYPEMTGLAEETEAGSEGLFFLPYLGGERTPHMNPDAEGMFFGLKLKHDTRHLVRSVMEGVVYAMKDCLTVLEEVGVRTDRIIASGGGAKSALWLQMQADIFEKEISVTSAQEQAALGIGLLAGIGTGIYKDAEEACRTAIKFEDRKYVPNKNNLEIYRGGYQTFRALYRANEGIMNHVAEVWSGRD</sequence>
<dbReference type="Pfam" id="PF02782">
    <property type="entry name" value="FGGY_C"/>
    <property type="match status" value="1"/>
</dbReference>
<evidence type="ECO:0000259" key="10">
    <source>
        <dbReference type="Pfam" id="PF00370"/>
    </source>
</evidence>
<dbReference type="Proteomes" id="UP000070366">
    <property type="component" value="Unassembled WGS sequence"/>
</dbReference>
<proteinExistence type="inferred from homology"/>
<dbReference type="EMBL" id="LSZW01000047">
    <property type="protein sequence ID" value="KXK66301.1"/>
    <property type="molecule type" value="Genomic_DNA"/>
</dbReference>
<feature type="domain" description="Carbohydrate kinase FGGY N-terminal" evidence="10">
    <location>
        <begin position="3"/>
        <end position="247"/>
    </location>
</feature>
<evidence type="ECO:0000313" key="12">
    <source>
        <dbReference type="EMBL" id="KXK66301.1"/>
    </source>
</evidence>
<evidence type="ECO:0000256" key="7">
    <source>
        <dbReference type="ARBA" id="ARBA00023277"/>
    </source>
</evidence>
<dbReference type="PANTHER" id="PTHR43095">
    <property type="entry name" value="SUGAR KINASE"/>
    <property type="match status" value="1"/>
</dbReference>
<dbReference type="PATRIC" id="fig|626937.4.peg.1026"/>
<evidence type="ECO:0000256" key="4">
    <source>
        <dbReference type="ARBA" id="ARBA00022741"/>
    </source>
</evidence>
<dbReference type="SUPFAM" id="SSF53067">
    <property type="entry name" value="Actin-like ATPase domain"/>
    <property type="match status" value="2"/>
</dbReference>
<dbReference type="Gene3D" id="3.30.420.40">
    <property type="match status" value="2"/>
</dbReference>
<dbReference type="PROSITE" id="PS00445">
    <property type="entry name" value="FGGY_KINASES_2"/>
    <property type="match status" value="1"/>
</dbReference>
<evidence type="ECO:0000256" key="8">
    <source>
        <dbReference type="RuleBase" id="RU003733"/>
    </source>
</evidence>
<accession>A0A136Q6J4</accession>
<evidence type="ECO:0000256" key="1">
    <source>
        <dbReference type="ARBA" id="ARBA00009156"/>
    </source>
</evidence>
<feature type="domain" description="Carbohydrate kinase FGGY C-terminal" evidence="11">
    <location>
        <begin position="257"/>
        <end position="441"/>
    </location>
</feature>
<evidence type="ECO:0000256" key="2">
    <source>
        <dbReference type="ARBA" id="ARBA00022629"/>
    </source>
</evidence>
<dbReference type="GO" id="GO:0004856">
    <property type="term" value="F:D-xylulokinase activity"/>
    <property type="evidence" value="ECO:0007669"/>
    <property type="project" value="UniProtKB-EC"/>
</dbReference>
<dbReference type="KEGG" id="cmiu:B1H56_02105"/>
<comment type="catalytic activity">
    <reaction evidence="9">
        <text>D-xylulose + ATP = D-xylulose 5-phosphate + ADP + H(+)</text>
        <dbReference type="Rhea" id="RHEA:10964"/>
        <dbReference type="ChEBI" id="CHEBI:15378"/>
        <dbReference type="ChEBI" id="CHEBI:17140"/>
        <dbReference type="ChEBI" id="CHEBI:30616"/>
        <dbReference type="ChEBI" id="CHEBI:57737"/>
        <dbReference type="ChEBI" id="CHEBI:456216"/>
        <dbReference type="EC" id="2.7.1.17"/>
    </reaction>
</comment>
<evidence type="ECO:0000256" key="6">
    <source>
        <dbReference type="ARBA" id="ARBA00022840"/>
    </source>
</evidence>
<dbReference type="RefSeq" id="WP_066520584.1">
    <property type="nucleotide sequence ID" value="NZ_CABMOF010000003.1"/>
</dbReference>
<evidence type="ECO:0000256" key="5">
    <source>
        <dbReference type="ARBA" id="ARBA00022777"/>
    </source>
</evidence>
<evidence type="ECO:0000256" key="9">
    <source>
        <dbReference type="RuleBase" id="RU364073"/>
    </source>
</evidence>
<dbReference type="InterPro" id="IPR050406">
    <property type="entry name" value="FGGY_Carb_Kinase"/>
</dbReference>
<keyword evidence="6 9" id="KW-0067">ATP-binding</keyword>
<dbReference type="PANTHER" id="PTHR43095:SF5">
    <property type="entry name" value="XYLULOSE KINASE"/>
    <property type="match status" value="1"/>
</dbReference>
<dbReference type="GO" id="GO:0005997">
    <property type="term" value="P:xylulose metabolic process"/>
    <property type="evidence" value="ECO:0007669"/>
    <property type="project" value="InterPro"/>
</dbReference>
<evidence type="ECO:0000259" key="11">
    <source>
        <dbReference type="Pfam" id="PF02782"/>
    </source>
</evidence>
<keyword evidence="4 9" id="KW-0547">Nucleotide-binding</keyword>
<dbReference type="InterPro" id="IPR018483">
    <property type="entry name" value="Carb_kinase_FGGY_CS"/>
</dbReference>
<name>A0A136Q6J4_9FIRM</name>
<dbReference type="InterPro" id="IPR018485">
    <property type="entry name" value="FGGY_C"/>
</dbReference>
<organism evidence="12 13">
    <name type="scientific">Christensenella minuta</name>
    <dbReference type="NCBI Taxonomy" id="626937"/>
    <lineage>
        <taxon>Bacteria</taxon>
        <taxon>Bacillati</taxon>
        <taxon>Bacillota</taxon>
        <taxon>Clostridia</taxon>
        <taxon>Christensenellales</taxon>
        <taxon>Christensenellaceae</taxon>
        <taxon>Christensenella</taxon>
    </lineage>
</organism>
<keyword evidence="5 8" id="KW-0418">Kinase</keyword>
<dbReference type="EC" id="2.7.1.17" evidence="9"/>
<keyword evidence="7 9" id="KW-0119">Carbohydrate metabolism</keyword>
<keyword evidence="2 9" id="KW-0859">Xylose metabolism</keyword>
<dbReference type="GO" id="GO:0005524">
    <property type="term" value="F:ATP binding"/>
    <property type="evidence" value="ECO:0007669"/>
    <property type="project" value="UniProtKB-KW"/>
</dbReference>
<comment type="caution">
    <text evidence="12">The sequence shown here is derived from an EMBL/GenBank/DDBJ whole genome shotgun (WGS) entry which is preliminary data.</text>
</comment>
<dbReference type="InterPro" id="IPR043129">
    <property type="entry name" value="ATPase_NBD"/>
</dbReference>
<dbReference type="OrthoDB" id="9805576at2"/>
<comment type="similarity">
    <text evidence="1 8">Belongs to the FGGY kinase family.</text>
</comment>
<dbReference type="AlphaFoldDB" id="A0A136Q6J4"/>
<dbReference type="STRING" id="626937.HMPREF3293_01038"/>
<evidence type="ECO:0000256" key="3">
    <source>
        <dbReference type="ARBA" id="ARBA00022679"/>
    </source>
</evidence>
<dbReference type="InterPro" id="IPR018484">
    <property type="entry name" value="FGGY_N"/>
</dbReference>
<dbReference type="Pfam" id="PF00370">
    <property type="entry name" value="FGGY_N"/>
    <property type="match status" value="1"/>
</dbReference>
<keyword evidence="3 8" id="KW-0808">Transferase</keyword>
<dbReference type="InterPro" id="IPR000577">
    <property type="entry name" value="Carb_kinase_FGGY"/>
</dbReference>
<dbReference type="CDD" id="cd07808">
    <property type="entry name" value="ASKHA_NBD_FGGY_EcXK-like"/>
    <property type="match status" value="1"/>
</dbReference>